<dbReference type="SUPFAM" id="SSF47413">
    <property type="entry name" value="lambda repressor-like DNA-binding domains"/>
    <property type="match status" value="1"/>
</dbReference>
<dbReference type="PANTHER" id="PTHR33516:SF2">
    <property type="entry name" value="LEXA REPRESSOR-RELATED"/>
    <property type="match status" value="1"/>
</dbReference>
<dbReference type="OrthoDB" id="9021722at2"/>
<dbReference type="Proteomes" id="UP000675920">
    <property type="component" value="Unplaced"/>
</dbReference>
<dbReference type="PANTHER" id="PTHR33516">
    <property type="entry name" value="LEXA REPRESSOR"/>
    <property type="match status" value="1"/>
</dbReference>
<dbReference type="RefSeq" id="WP_051378320.1">
    <property type="nucleotide sequence ID" value="NZ_AXWS01000008.1"/>
</dbReference>
<dbReference type="GO" id="GO:0003677">
    <property type="term" value="F:DNA binding"/>
    <property type="evidence" value="ECO:0007669"/>
    <property type="project" value="InterPro"/>
</dbReference>
<keyword evidence="2" id="KW-1185">Reference proteome</keyword>
<evidence type="ECO:0000313" key="2">
    <source>
        <dbReference type="Proteomes" id="UP000675920"/>
    </source>
</evidence>
<proteinExistence type="predicted"/>
<dbReference type="InterPro" id="IPR015927">
    <property type="entry name" value="Peptidase_S24_S26A/B/C"/>
</dbReference>
<dbReference type="Gene3D" id="2.10.109.10">
    <property type="entry name" value="Umud Fragment, subunit A"/>
    <property type="match status" value="1"/>
</dbReference>
<dbReference type="CDD" id="cd06529">
    <property type="entry name" value="S24_LexA-like"/>
    <property type="match status" value="1"/>
</dbReference>
<dbReference type="Gene3D" id="1.10.260.40">
    <property type="entry name" value="lambda repressor-like DNA-binding domains"/>
    <property type="match status" value="1"/>
</dbReference>
<dbReference type="SUPFAM" id="SSF51306">
    <property type="entry name" value="LexA/Signal peptidase"/>
    <property type="match status" value="1"/>
</dbReference>
<accession>A0A8B6X9P2</accession>
<dbReference type="InterPro" id="IPR010982">
    <property type="entry name" value="Lambda_DNA-bd_dom_sf"/>
</dbReference>
<dbReference type="InterPro" id="IPR050077">
    <property type="entry name" value="LexA_repressor"/>
</dbReference>
<sequence length="218" mass="24213">MLKDRIQTILDETGIKNVELANAAGCTRALVTQWLDGTAKSISYKHARGICRQHNYRLDWLIEGAGPKRPDDGMAIDDEPALKPVSTIRSVPLISWVAAGPLCEVSDPHPVGGADDWLPCPVPCSEGTYALEVVGDSMEPEYREGEIVFVDPQLAPRHGDDVIVRTPEGRATFKRYQDTPEGRFLLVLNESYPQRRIVVPEGTMFCGVVIFSGRRRRK</sequence>
<organism evidence="2 3">
    <name type="scientific">Derxia gummosa DSM 723</name>
    <dbReference type="NCBI Taxonomy" id="1121388"/>
    <lineage>
        <taxon>Bacteria</taxon>
        <taxon>Pseudomonadati</taxon>
        <taxon>Pseudomonadota</taxon>
        <taxon>Betaproteobacteria</taxon>
        <taxon>Burkholderiales</taxon>
        <taxon>Alcaligenaceae</taxon>
        <taxon>Derxia</taxon>
    </lineage>
</organism>
<dbReference type="Pfam" id="PF00717">
    <property type="entry name" value="Peptidase_S24"/>
    <property type="match status" value="1"/>
</dbReference>
<protein>
    <submittedName>
        <fullName evidence="3">LexA family protein</fullName>
    </submittedName>
</protein>
<evidence type="ECO:0000259" key="1">
    <source>
        <dbReference type="Pfam" id="PF00717"/>
    </source>
</evidence>
<dbReference type="InterPro" id="IPR039418">
    <property type="entry name" value="LexA-like"/>
</dbReference>
<dbReference type="AlphaFoldDB" id="A0A8B6X9P2"/>
<reference evidence="3" key="2">
    <citation type="journal article" date="2000" name="Nucleic Acids Res.">
        <title>Common fold in helix-hairpin-helix proteins.</title>
        <authorList>
            <person name="Shao X."/>
            <person name="Grishin N.V."/>
        </authorList>
    </citation>
    <scope>NUCLEOTIDE SEQUENCE</scope>
</reference>
<name>A0A8B6X9P2_9BURK</name>
<dbReference type="InterPro" id="IPR036286">
    <property type="entry name" value="LexA/Signal_pep-like_sf"/>
</dbReference>
<feature type="domain" description="Peptidase S24/S26A/S26B/S26C" evidence="1">
    <location>
        <begin position="92"/>
        <end position="210"/>
    </location>
</feature>
<reference evidence="3" key="1">
    <citation type="journal article" date="2000" name="Curr. Opin. Struct. Biol.">
        <title>Winged helix proteins.</title>
        <authorList>
            <person name="Gajiwala K.S."/>
            <person name="Burley S.K."/>
        </authorList>
    </citation>
    <scope>NUCLEOTIDE SEQUENCE</scope>
</reference>
<evidence type="ECO:0000313" key="3">
    <source>
        <dbReference type="RefSeq" id="WP_051378320.1"/>
    </source>
</evidence>
<reference evidence="3" key="3">
    <citation type="submission" date="2025-08" db="UniProtKB">
        <authorList>
            <consortium name="RefSeq"/>
        </authorList>
    </citation>
    <scope>IDENTIFICATION</scope>
</reference>